<dbReference type="Pfam" id="PF01596">
    <property type="entry name" value="Methyltransf_3"/>
    <property type="match status" value="1"/>
</dbReference>
<dbReference type="InterPro" id="IPR050362">
    <property type="entry name" value="Cation-dep_OMT"/>
</dbReference>
<dbReference type="CDD" id="cd02440">
    <property type="entry name" value="AdoMet_MTases"/>
    <property type="match status" value="1"/>
</dbReference>
<proteinExistence type="predicted"/>
<keyword evidence="2" id="KW-0808">Transferase</keyword>
<dbReference type="SUPFAM" id="SSF53335">
    <property type="entry name" value="S-adenosyl-L-methionine-dependent methyltransferases"/>
    <property type="match status" value="1"/>
</dbReference>
<evidence type="ECO:0000313" key="5">
    <source>
        <dbReference type="Proteomes" id="UP000654345"/>
    </source>
</evidence>
<evidence type="ECO:0000256" key="2">
    <source>
        <dbReference type="ARBA" id="ARBA00022679"/>
    </source>
</evidence>
<dbReference type="InterPro" id="IPR029063">
    <property type="entry name" value="SAM-dependent_MTases_sf"/>
</dbReference>
<protein>
    <submittedName>
        <fullName evidence="4">O-methyltransferase</fullName>
    </submittedName>
</protein>
<reference evidence="4 5" key="1">
    <citation type="journal article" date="2021" name="Int. J. Syst. Evol. Microbiol.">
        <title>Reticulibacter mediterranei gen. nov., sp. nov., within the new family Reticulibacteraceae fam. nov., and Ktedonospora formicarum gen. nov., sp. nov., Ktedonobacter robiniae sp. nov., Dictyobacter formicarum sp. nov. and Dictyobacter arantiisoli sp. nov., belonging to the class Ktedonobacteria.</title>
        <authorList>
            <person name="Yabe S."/>
            <person name="Zheng Y."/>
            <person name="Wang C.M."/>
            <person name="Sakai Y."/>
            <person name="Abe K."/>
            <person name="Yokota A."/>
            <person name="Donadio S."/>
            <person name="Cavaletti L."/>
            <person name="Monciardini P."/>
        </authorList>
    </citation>
    <scope>NUCLEOTIDE SEQUENCE [LARGE SCALE GENOMIC DNA]</scope>
    <source>
        <strain evidence="4 5">SOSP1-30</strain>
    </source>
</reference>
<evidence type="ECO:0000313" key="4">
    <source>
        <dbReference type="EMBL" id="GHO57167.1"/>
    </source>
</evidence>
<keyword evidence="1" id="KW-0489">Methyltransferase</keyword>
<keyword evidence="3" id="KW-0949">S-adenosyl-L-methionine</keyword>
<organism evidence="4 5">
    <name type="scientific">Ktedonobacter robiniae</name>
    <dbReference type="NCBI Taxonomy" id="2778365"/>
    <lineage>
        <taxon>Bacteria</taxon>
        <taxon>Bacillati</taxon>
        <taxon>Chloroflexota</taxon>
        <taxon>Ktedonobacteria</taxon>
        <taxon>Ktedonobacterales</taxon>
        <taxon>Ktedonobacteraceae</taxon>
        <taxon>Ktedonobacter</taxon>
    </lineage>
</organism>
<name>A0ABQ3UX72_9CHLR</name>
<evidence type="ECO:0000256" key="3">
    <source>
        <dbReference type="ARBA" id="ARBA00022691"/>
    </source>
</evidence>
<dbReference type="PANTHER" id="PTHR10509:SF14">
    <property type="entry name" value="CAFFEOYL-COA O-METHYLTRANSFERASE 3-RELATED"/>
    <property type="match status" value="1"/>
</dbReference>
<sequence length="229" mass="24743">MTISPSTQGQMSYDPRERAAILREVEARFAPEDQVLRDCVAHMEHPGGQISPSQGKLFQVLALTCGARKILEIGAYAGYSGVWLGRALPPEGKLISLEIDPHYAEIAKATFAAAGLSGCAEVRVGAALDLLPELVSEAPFDMIFLDADKINNSRYLEWALTLSRPGALIIADNIVRHGRTYQNPPPDASSAGAAEYTRKILEHPRLVSAALLNDDIYNGIDGFSISVVK</sequence>
<accession>A0ABQ3UX72</accession>
<dbReference type="InterPro" id="IPR002935">
    <property type="entry name" value="SAM_O-MeTrfase"/>
</dbReference>
<keyword evidence="5" id="KW-1185">Reference proteome</keyword>
<dbReference type="Proteomes" id="UP000654345">
    <property type="component" value="Unassembled WGS sequence"/>
</dbReference>
<dbReference type="PANTHER" id="PTHR10509">
    <property type="entry name" value="O-METHYLTRANSFERASE-RELATED"/>
    <property type="match status" value="1"/>
</dbReference>
<dbReference type="EMBL" id="BNJG01000002">
    <property type="protein sequence ID" value="GHO57167.1"/>
    <property type="molecule type" value="Genomic_DNA"/>
</dbReference>
<gene>
    <name evidence="4" type="ORF">KSB_56420</name>
</gene>
<comment type="caution">
    <text evidence="4">The sequence shown here is derived from an EMBL/GenBank/DDBJ whole genome shotgun (WGS) entry which is preliminary data.</text>
</comment>
<dbReference type="Gene3D" id="3.40.50.150">
    <property type="entry name" value="Vaccinia Virus protein VP39"/>
    <property type="match status" value="1"/>
</dbReference>
<evidence type="ECO:0000256" key="1">
    <source>
        <dbReference type="ARBA" id="ARBA00022603"/>
    </source>
</evidence>
<dbReference type="PROSITE" id="PS51682">
    <property type="entry name" value="SAM_OMT_I"/>
    <property type="match status" value="1"/>
</dbReference>
<dbReference type="RefSeq" id="WP_201373590.1">
    <property type="nucleotide sequence ID" value="NZ_BNJG01000002.1"/>
</dbReference>